<proteinExistence type="predicted"/>
<dbReference type="Pfam" id="PF25396">
    <property type="entry name" value="ZNFX1"/>
    <property type="match status" value="1"/>
</dbReference>
<dbReference type="GO" id="GO:0005737">
    <property type="term" value="C:cytoplasm"/>
    <property type="evidence" value="ECO:0007669"/>
    <property type="project" value="UniProtKB-SubCell"/>
</dbReference>
<dbReference type="SMART" id="SM00438">
    <property type="entry name" value="ZnF_NFX"/>
    <property type="match status" value="6"/>
</dbReference>
<dbReference type="InterPro" id="IPR046439">
    <property type="entry name" value="ZF_RZ_dom"/>
</dbReference>
<reference evidence="11" key="1">
    <citation type="submission" date="2025-08" db="UniProtKB">
        <authorList>
            <consortium name="RefSeq"/>
        </authorList>
    </citation>
    <scope>IDENTIFICATION</scope>
</reference>
<feature type="region of interest" description="Disordered" evidence="8">
    <location>
        <begin position="849"/>
        <end position="877"/>
    </location>
</feature>
<dbReference type="GO" id="GO:0031380">
    <property type="term" value="C:nuclear RNA-directed RNA polymerase complex"/>
    <property type="evidence" value="ECO:0007669"/>
    <property type="project" value="TreeGrafter"/>
</dbReference>
<keyword evidence="2" id="KW-0963">Cytoplasm</keyword>
<feature type="domain" description="RZ-type" evidence="9">
    <location>
        <begin position="1810"/>
        <end position="1881"/>
    </location>
</feature>
<feature type="region of interest" description="Disordered" evidence="8">
    <location>
        <begin position="1"/>
        <end position="128"/>
    </location>
</feature>
<sequence length="1898" mass="215520">MENPNRGNRARARPRPNAGQRGVAEPGNRQVNDVPNWERRGGGAGRGGRRAAGRGGAGRGGIRGRGGGPLGDGVFNRDDHQENRRAEDQDHRGDRGHEAQRGRGGRNGIRGRGAGRGRGTGREDTPPVRKLGLKYLEELLEKEPSEVAITLSTNMGLQLLLEERTMGHELVQLLCQIFCKAFMSKNDRKTVQHLAGVIKDSGFLQSILPHYVTGMMSDHVPARREKYPQHVDTIINLLNSVISIFPASSVRVVSTLVMLLKPTINTLRASGLDILEETEENLEKVQELVTHLQEKARDGTLRSDNYSFLTPDEDAPPGEEDFRNMTIYPTPEEFHQEQRPFLRPNITSQRYPSAHVYLDTHFRLLREDFVRPLREGIQQLLQSQGAQALDGVPMRKRHFDDIRIYFDTRLIIPQCTHTGIAYKVQFDTRPLKFVRWQNSKRLLYGSLVCLSVDNFDTFLFATVSDRKAEDLQQGQVLLSFSRDSRPALARVQPSDSFLMVETTAYFEAYRYVLQGLKEQQADELPFQRYIVECSPDIHPPAYLQMNPRKYDLSSILAEDCKDSVQPFNPLNADAWPSQEQLGLDESQLRALKLALTKELAIIQGPPGTGKTYTGLKIAQALLDNQVAWGHDSPMLVVCYTNHALDQFLEGILKFLGKGIVRVGGRSSSEALKCFALRELTRSAQFRRVLPQHLRRAYFEIHKELAEAEQLIKRQTAQLECMLRGVIHEQFLERYISEVHWDSLCLQPTADGFQCIGERRSMVLEWLGLGSTHFQYKPNGTVDEEDEGGQEQEEDLIEVEEEADLIQAERVLDDAIHRDADRDRESQRKKKDEEEVEALAELMLAMAVGKTQPEEEQPPGQSQAGEEWEMQKQQKKKLKQMMRREMKKSSAMTEAEEAGAINIWTLPQKERWKLYRLWILRYRTELRMRALKSEEAYQDAAERLAEIRMREDIGVLREAKVIGMTTTGAAKYRQALQEVRPRLVIVEEAAEVLEAHTITTLSRACQHLILIGDHQQLRPSATVYELARNFNLEVSMFERLVTMEFPYVRLNYQHRMRPEIARLLTPHIYSELENHPSVLDYDNVKGVATNLFFVEHQSPEEEITDGRSRQNRHEAHFVVALCRYLLQQDYQPSQITILTTYTGQLYCLRKLMPSSEFSGVKVHVVDKYQGEENDIVILSLVRSNPEGRVGFLQITNRVCVALSRAKKGMYCVGNMAMFSRVKLWSAILHTLREHGQVGSALTLSCQNHPERRTQVASEADFLGVPEGGCSLPCEFRLECGHVCTRVCHPYDPEHKEFNCLKPCPKMLCERGHRCRRLCHQTCGKCSLPVEKVIPQCQHKQMVPCHKEESLFICQVPCDKVLGCGHPCEATCGELCTIYCMVKVTMTLKCGHTQQVPCYVLGKLEEPPCEAKCGTMLKCGHPCPGTCHGCKRGRFHKQCNKRCQRILVCSHQCREPCTRDCPPCGMRCQNRCVHSICKKSCGESCAPCAEPCAWRCPHHRCSMLCHEPCDRPPCAQPCDERLPCGHTCIGLCGEPCPKKCRVCHHDEVSEIFFGTEDDPDARFIQLQDCKHFFEVSSMDTYMAQDEDQQAGVEQLVIKLKECPKCRTPIRRNLRYGAHINRSLAQIEMVKEKINGKPGDIKLKQNTLKVLLGEQYNLMLFLPKEFITVQDRLAQSNLSLRVLCHQENLIMFLKRLGKLAKIMKKGMSGLQKEIFSVRLKECLCFLEDPVQRFSEQQAWDLERELQRLAYLAELNSRCDKRTLTVLDDQVNAEVDALRQVLDDTRPFTEEDECWVKQALANLDSKLPCSGLGITDQERLMIVEAMGLPQGHWYKCPNNHVYAIGDCGGATVSRKCPECNATIGGANHTLTAGNAVASEMDGAQHAVWSDAANMANFNLNDL</sequence>
<dbReference type="PANTHER" id="PTHR10887:SF341">
    <property type="entry name" value="NFX1-TYPE ZINC FINGER-CONTAINING PROTEIN 1"/>
    <property type="match status" value="1"/>
</dbReference>
<evidence type="ECO:0000256" key="1">
    <source>
        <dbReference type="ARBA" id="ARBA00004496"/>
    </source>
</evidence>
<dbReference type="OrthoDB" id="2423195at2759"/>
<dbReference type="InterPro" id="IPR000967">
    <property type="entry name" value="Znf_NFX1"/>
</dbReference>
<dbReference type="CDD" id="cd17936">
    <property type="entry name" value="EEXXEc_NFX1"/>
    <property type="match status" value="1"/>
</dbReference>
<keyword evidence="7" id="KW-0391">Immunity</keyword>
<evidence type="ECO:0000256" key="6">
    <source>
        <dbReference type="ARBA" id="ARBA00022833"/>
    </source>
</evidence>
<evidence type="ECO:0000256" key="4">
    <source>
        <dbReference type="ARBA" id="ARBA00022737"/>
    </source>
</evidence>
<evidence type="ECO:0000259" key="9">
    <source>
        <dbReference type="PROSITE" id="PS51981"/>
    </source>
</evidence>
<dbReference type="SUPFAM" id="SSF52540">
    <property type="entry name" value="P-loop containing nucleoside triphosphate hydrolases"/>
    <property type="match status" value="1"/>
</dbReference>
<evidence type="ECO:0000256" key="8">
    <source>
        <dbReference type="SAM" id="MobiDB-lite"/>
    </source>
</evidence>
<dbReference type="FunFam" id="3.40.50.300:FF:001140">
    <property type="entry name" value="Zinc finger NFX1-type containing 1"/>
    <property type="match status" value="1"/>
</dbReference>
<name>A0A6P8FEH4_CLUHA</name>
<feature type="compositionally biased region" description="Gly residues" evidence="8">
    <location>
        <begin position="53"/>
        <end position="71"/>
    </location>
</feature>
<keyword evidence="6" id="KW-0862">Zinc</keyword>
<dbReference type="Pfam" id="PF13086">
    <property type="entry name" value="AAA_11"/>
    <property type="match status" value="1"/>
</dbReference>
<dbReference type="RefSeq" id="XP_031423989.1">
    <property type="nucleotide sequence ID" value="XM_031568129.2"/>
</dbReference>
<dbReference type="PROSITE" id="PS51981">
    <property type="entry name" value="ZF_RZ"/>
    <property type="match status" value="1"/>
</dbReference>
<evidence type="ECO:0000256" key="3">
    <source>
        <dbReference type="ARBA" id="ARBA00022723"/>
    </source>
</evidence>
<dbReference type="FunFam" id="3.40.50.300:FF:000742">
    <property type="entry name" value="NFX1-type zinc finger-containing protein 1"/>
    <property type="match status" value="1"/>
</dbReference>
<dbReference type="InterPro" id="IPR041679">
    <property type="entry name" value="DNA2/NAM7-like_C"/>
</dbReference>
<keyword evidence="3" id="KW-0479">Metal-binding</keyword>
<organism evidence="10 11">
    <name type="scientific">Clupea harengus</name>
    <name type="common">Atlantic herring</name>
    <dbReference type="NCBI Taxonomy" id="7950"/>
    <lineage>
        <taxon>Eukaryota</taxon>
        <taxon>Metazoa</taxon>
        <taxon>Chordata</taxon>
        <taxon>Craniata</taxon>
        <taxon>Vertebrata</taxon>
        <taxon>Euteleostomi</taxon>
        <taxon>Actinopterygii</taxon>
        <taxon>Neopterygii</taxon>
        <taxon>Teleostei</taxon>
        <taxon>Clupei</taxon>
        <taxon>Clupeiformes</taxon>
        <taxon>Clupeoidei</taxon>
        <taxon>Clupeidae</taxon>
        <taxon>Clupea</taxon>
    </lineage>
</organism>
<dbReference type="Proteomes" id="UP000515152">
    <property type="component" value="Chromosome 5"/>
</dbReference>
<protein>
    <submittedName>
        <fullName evidence="11">NFX1-type zinc finger-containing protein 1 isoform X1</fullName>
    </submittedName>
</protein>
<dbReference type="GO" id="GO:0031048">
    <property type="term" value="P:regulatory ncRNA-mediated heterochromatin formation"/>
    <property type="evidence" value="ECO:0007669"/>
    <property type="project" value="TreeGrafter"/>
</dbReference>
<dbReference type="Pfam" id="PF20173">
    <property type="entry name" value="ZnF_RZ-type"/>
    <property type="match status" value="1"/>
</dbReference>
<evidence type="ECO:0000313" key="11">
    <source>
        <dbReference type="RefSeq" id="XP_031423989.1"/>
    </source>
</evidence>
<evidence type="ECO:0000256" key="5">
    <source>
        <dbReference type="ARBA" id="ARBA00022771"/>
    </source>
</evidence>
<evidence type="ECO:0000313" key="10">
    <source>
        <dbReference type="Proteomes" id="UP000515152"/>
    </source>
</evidence>
<accession>A0A6P8FEH4</accession>
<feature type="compositionally biased region" description="Basic and acidic residues" evidence="8">
    <location>
        <begin position="809"/>
        <end position="832"/>
    </location>
</feature>
<feature type="compositionally biased region" description="Gly residues" evidence="8">
    <location>
        <begin position="105"/>
        <end position="118"/>
    </location>
</feature>
<gene>
    <name evidence="11" type="primary">znfx1</name>
</gene>
<comment type="subcellular location">
    <subcellularLocation>
        <location evidence="1">Cytoplasm</location>
    </subcellularLocation>
</comment>
<evidence type="ECO:0000256" key="2">
    <source>
        <dbReference type="ARBA" id="ARBA00022490"/>
    </source>
</evidence>
<keyword evidence="4" id="KW-0677">Repeat</keyword>
<evidence type="ECO:0000256" key="7">
    <source>
        <dbReference type="ARBA" id="ARBA00022859"/>
    </source>
</evidence>
<dbReference type="Gene3D" id="3.40.50.300">
    <property type="entry name" value="P-loop containing nucleotide triphosphate hydrolases"/>
    <property type="match status" value="3"/>
</dbReference>
<dbReference type="GO" id="GO:0002376">
    <property type="term" value="P:immune system process"/>
    <property type="evidence" value="ECO:0007669"/>
    <property type="project" value="UniProtKB-KW"/>
</dbReference>
<feature type="compositionally biased region" description="Basic and acidic residues" evidence="8">
    <location>
        <begin position="75"/>
        <end position="101"/>
    </location>
</feature>
<dbReference type="InterPro" id="IPR047187">
    <property type="entry name" value="SF1_C_Upf1"/>
</dbReference>
<dbReference type="InterPro" id="IPR045055">
    <property type="entry name" value="DNA2/NAM7-like"/>
</dbReference>
<dbReference type="PANTHER" id="PTHR10887">
    <property type="entry name" value="DNA2/NAM7 HELICASE FAMILY"/>
    <property type="match status" value="1"/>
</dbReference>
<feature type="region of interest" description="Disordered" evidence="8">
    <location>
        <begin position="809"/>
        <end position="834"/>
    </location>
</feature>
<dbReference type="GO" id="GO:0008270">
    <property type="term" value="F:zinc ion binding"/>
    <property type="evidence" value="ECO:0007669"/>
    <property type="project" value="UniProtKB-KW"/>
</dbReference>
<dbReference type="GeneID" id="105897859"/>
<dbReference type="CTD" id="57169"/>
<dbReference type="InterPro" id="IPR027417">
    <property type="entry name" value="P-loop_NTPase"/>
</dbReference>
<dbReference type="GO" id="GO:0004386">
    <property type="term" value="F:helicase activity"/>
    <property type="evidence" value="ECO:0007669"/>
    <property type="project" value="InterPro"/>
</dbReference>
<keyword evidence="10" id="KW-1185">Reference proteome</keyword>
<dbReference type="Pfam" id="PF13087">
    <property type="entry name" value="AAA_12"/>
    <property type="match status" value="1"/>
</dbReference>
<dbReference type="InterPro" id="IPR041677">
    <property type="entry name" value="DNA2/NAM7_AAA_11"/>
</dbReference>
<dbReference type="InterPro" id="IPR057373">
    <property type="entry name" value="ZNFX1"/>
</dbReference>
<dbReference type="CDD" id="cd18808">
    <property type="entry name" value="SF1_C_Upf1"/>
    <property type="match status" value="1"/>
</dbReference>
<dbReference type="CDD" id="cd06008">
    <property type="entry name" value="NF-X1-zinc-finger"/>
    <property type="match status" value="1"/>
</dbReference>
<keyword evidence="5" id="KW-0863">Zinc-finger</keyword>